<evidence type="ECO:0000256" key="2">
    <source>
        <dbReference type="ARBA" id="ARBA00022525"/>
    </source>
</evidence>
<dbReference type="InterPro" id="IPR036056">
    <property type="entry name" value="Fibrinogen-like_C"/>
</dbReference>
<keyword evidence="6" id="KW-1133">Transmembrane helix</keyword>
<feature type="signal peptide" evidence="7">
    <location>
        <begin position="1"/>
        <end position="24"/>
    </location>
</feature>
<evidence type="ECO:0000259" key="8">
    <source>
        <dbReference type="PROSITE" id="PS51406"/>
    </source>
</evidence>
<proteinExistence type="predicted"/>
<dbReference type="GO" id="GO:0005615">
    <property type="term" value="C:extracellular space"/>
    <property type="evidence" value="ECO:0007669"/>
    <property type="project" value="TreeGrafter"/>
</dbReference>
<evidence type="ECO:0000313" key="9">
    <source>
        <dbReference type="Proteomes" id="UP000515135"/>
    </source>
</evidence>
<sequence length="715" mass="79705">MTTRRISIAVVCILQIFTLDPTQANEDTRTSQSCDHLKRDGETEDGYYFIDPDGSGGLDPFQVYCDMSSDQQSGITVVHHDMEKRASVDGRRGPDTRVVNITYTASMEQIQALVSLSSGCEQYLSYDCFLSPIFSRPYRHAQYRQHVAWYSRQNRRMINWAGAEGQDGKCACGVTGTCDNGNKRCNCDNDDNQWRQDGGYIRDKEHLPVTRLVFGDSRDVLMYAEHGVYSIGALRCTGQAVDSVYPASCAEVKSRGVQDSGGSYIIDPDGPGTGVEPFTVTCHFNQTVITTVHHNREEMTHVDGHEHPMSYRVQVSYAASSRQIQALMAISDRCEQSIEYHCYGSAIFYPENEFTQKKQHAAWHSREGTRMHYWPGARGQAGKCACGVSGTCDNGNPRCNCDNNDAIWRKDAGTVTDKSLLPVTGLAFGDTSIKICFDEEENAVSLLDEQGFYVLSPLRCRGTDHLSKEPLEREDDGVKQDVPKKTENPAEEPPVHEGTGIKNKHRHLSNNKNNNQPIHPTIERTDVSDEHSGAENEDEQPLRDVPNQHVDVQQNQDDAVFGNTDGQHVNSELVHPIEEPPDRIDENTGNNEDEDQPIEILQSPAALGQDDSHRSEDVDSGQEAEHESPQWVKGGGLTDEDDPSASSQPLTLEVGIPVVLTLLAAGFVLAMKMPCKMRRLKSRKRNRSGDFTADMLEFPNVNKPRLLNSWSLYES</sequence>
<organism evidence="9 10">
    <name type="scientific">Branchiostoma belcheri</name>
    <name type="common">Amphioxus</name>
    <dbReference type="NCBI Taxonomy" id="7741"/>
    <lineage>
        <taxon>Eukaryota</taxon>
        <taxon>Metazoa</taxon>
        <taxon>Chordata</taxon>
        <taxon>Cephalochordata</taxon>
        <taxon>Leptocardii</taxon>
        <taxon>Amphioxiformes</taxon>
        <taxon>Branchiostomatidae</taxon>
        <taxon>Branchiostoma</taxon>
    </lineage>
</organism>
<dbReference type="SUPFAM" id="SSF56496">
    <property type="entry name" value="Fibrinogen C-terminal domain-like"/>
    <property type="match status" value="1"/>
</dbReference>
<dbReference type="Proteomes" id="UP000515135">
    <property type="component" value="Unplaced"/>
</dbReference>
<dbReference type="GO" id="GO:0005581">
    <property type="term" value="C:collagen trimer"/>
    <property type="evidence" value="ECO:0007669"/>
    <property type="project" value="UniProtKB-KW"/>
</dbReference>
<comment type="subcellular location">
    <subcellularLocation>
        <location evidence="1">Secreted</location>
    </subcellularLocation>
</comment>
<keyword evidence="6" id="KW-0812">Transmembrane</keyword>
<feature type="compositionally biased region" description="Basic and acidic residues" evidence="5">
    <location>
        <begin position="575"/>
        <end position="586"/>
    </location>
</feature>
<dbReference type="InterPro" id="IPR000885">
    <property type="entry name" value="Fib_collagen_C"/>
</dbReference>
<evidence type="ECO:0000256" key="5">
    <source>
        <dbReference type="SAM" id="MobiDB-lite"/>
    </source>
</evidence>
<dbReference type="RefSeq" id="XP_019638435.1">
    <property type="nucleotide sequence ID" value="XM_019782876.1"/>
</dbReference>
<dbReference type="KEGG" id="bbel:109480645"/>
<keyword evidence="9" id="KW-1185">Reference proteome</keyword>
<keyword evidence="2" id="KW-0964">Secreted</keyword>
<name>A0A6P4ZAN6_BRABE</name>
<evidence type="ECO:0000256" key="6">
    <source>
        <dbReference type="SAM" id="Phobius"/>
    </source>
</evidence>
<feature type="chain" id="PRO_5027863368" evidence="7">
    <location>
        <begin position="25"/>
        <end position="715"/>
    </location>
</feature>
<feature type="compositionally biased region" description="Basic and acidic residues" evidence="5">
    <location>
        <begin position="610"/>
        <end position="628"/>
    </location>
</feature>
<evidence type="ECO:0000256" key="7">
    <source>
        <dbReference type="SAM" id="SignalP"/>
    </source>
</evidence>
<keyword evidence="4" id="KW-1015">Disulfide bond</keyword>
<dbReference type="Gene3D" id="2.60.120.1000">
    <property type="match status" value="2"/>
</dbReference>
<keyword evidence="6" id="KW-0472">Membrane</keyword>
<feature type="domain" description="Fibrinogen C-terminal" evidence="8">
    <location>
        <begin position="25"/>
        <end position="89"/>
    </location>
</feature>
<feature type="region of interest" description="Disordered" evidence="5">
    <location>
        <begin position="466"/>
        <end position="545"/>
    </location>
</feature>
<evidence type="ECO:0000256" key="1">
    <source>
        <dbReference type="ARBA" id="ARBA00004613"/>
    </source>
</evidence>
<protein>
    <submittedName>
        <fullName evidence="10">Uncharacterized protein LOC109480645</fullName>
    </submittedName>
</protein>
<evidence type="ECO:0000256" key="3">
    <source>
        <dbReference type="ARBA" id="ARBA00023119"/>
    </source>
</evidence>
<dbReference type="GO" id="GO:0005201">
    <property type="term" value="F:extracellular matrix structural constituent"/>
    <property type="evidence" value="ECO:0007669"/>
    <property type="project" value="InterPro"/>
</dbReference>
<dbReference type="OrthoDB" id="26719at2759"/>
<keyword evidence="3" id="KW-0176">Collagen</keyword>
<evidence type="ECO:0000313" key="10">
    <source>
        <dbReference type="RefSeq" id="XP_019638435.1"/>
    </source>
</evidence>
<dbReference type="InterPro" id="IPR002181">
    <property type="entry name" value="Fibrinogen_a/b/g_C_dom"/>
</dbReference>
<reference evidence="10" key="1">
    <citation type="submission" date="2025-08" db="UniProtKB">
        <authorList>
            <consortium name="RefSeq"/>
        </authorList>
    </citation>
    <scope>IDENTIFICATION</scope>
    <source>
        <tissue evidence="10">Gonad</tissue>
    </source>
</reference>
<feature type="compositionally biased region" description="Basic and acidic residues" evidence="5">
    <location>
        <begin position="466"/>
        <end position="488"/>
    </location>
</feature>
<dbReference type="PANTHER" id="PTHR16146">
    <property type="entry name" value="INTELECTIN"/>
    <property type="match status" value="1"/>
</dbReference>
<dbReference type="GeneID" id="109480645"/>
<gene>
    <name evidence="10" type="primary">LOC109480645</name>
</gene>
<dbReference type="PROSITE" id="PS51406">
    <property type="entry name" value="FIBRINOGEN_C_2"/>
    <property type="match status" value="1"/>
</dbReference>
<keyword evidence="7" id="KW-0732">Signal</keyword>
<accession>A0A6P4ZAN6</accession>
<evidence type="ECO:0000256" key="4">
    <source>
        <dbReference type="ARBA" id="ARBA00023157"/>
    </source>
</evidence>
<dbReference type="Pfam" id="PF01410">
    <property type="entry name" value="COLFI"/>
    <property type="match status" value="1"/>
</dbReference>
<dbReference type="PANTHER" id="PTHR16146:SF46">
    <property type="entry name" value="INTELECTIN-1A-RELATED"/>
    <property type="match status" value="1"/>
</dbReference>
<feature type="transmembrane region" description="Helical" evidence="6">
    <location>
        <begin position="654"/>
        <end position="675"/>
    </location>
</feature>
<feature type="compositionally biased region" description="Basic and acidic residues" evidence="5">
    <location>
        <begin position="521"/>
        <end position="534"/>
    </location>
</feature>
<dbReference type="AlphaFoldDB" id="A0A6P4ZAN6"/>
<dbReference type="GO" id="GO:0070492">
    <property type="term" value="F:oligosaccharide binding"/>
    <property type="evidence" value="ECO:0007669"/>
    <property type="project" value="TreeGrafter"/>
</dbReference>
<dbReference type="NCBIfam" id="NF040941">
    <property type="entry name" value="GGGWT_bact"/>
    <property type="match status" value="1"/>
</dbReference>
<feature type="region of interest" description="Disordered" evidence="5">
    <location>
        <begin position="573"/>
        <end position="649"/>
    </location>
</feature>